<dbReference type="EMBL" id="CAJOBC010049743">
    <property type="protein sequence ID" value="CAF4173749.1"/>
    <property type="molecule type" value="Genomic_DNA"/>
</dbReference>
<dbReference type="PANTHER" id="PTHR31723">
    <property type="entry name" value="PATHOGENESIS-RELATED FAMILY PROTEIN"/>
    <property type="match status" value="1"/>
</dbReference>
<proteinExistence type="predicted"/>
<dbReference type="EMBL" id="CAJNOQ010013594">
    <property type="protein sequence ID" value="CAF1324854.1"/>
    <property type="molecule type" value="Genomic_DNA"/>
</dbReference>
<dbReference type="SUPFAM" id="SSF54427">
    <property type="entry name" value="NTF2-like"/>
    <property type="match status" value="1"/>
</dbReference>
<reference evidence="1" key="1">
    <citation type="submission" date="2021-02" db="EMBL/GenBank/DDBJ databases">
        <authorList>
            <person name="Nowell W R."/>
        </authorList>
    </citation>
    <scope>NUCLEOTIDE SEQUENCE</scope>
</reference>
<dbReference type="InterPro" id="IPR032710">
    <property type="entry name" value="NTF2-like_dom_sf"/>
</dbReference>
<evidence type="ECO:0000313" key="1">
    <source>
        <dbReference type="EMBL" id="CAF1324854.1"/>
    </source>
</evidence>
<protein>
    <recommendedName>
        <fullName evidence="4">Pathogen-related protein</fullName>
    </recommendedName>
</protein>
<name>A0A815F7W5_9BILA</name>
<dbReference type="PANTHER" id="PTHR31723:SF10">
    <property type="entry name" value="PATHOGEN-RELATED PROTEIN"/>
    <property type="match status" value="1"/>
</dbReference>
<dbReference type="Proteomes" id="UP000681722">
    <property type="component" value="Unassembled WGS sequence"/>
</dbReference>
<sequence>MSLPDYALDCGAVLNETSTNVVWRKGPPDYSKANTCFEKYKSTNHQVGSLESIVQNIVKNWEKEVSHKVDPNQWRTVDLPNYSFSCNGGQKYSGYEMLKQGTYNALIGETTYYNSAAISFEESHLAFKRALGEGFGWELLELYSGPPVVSFKWKHFGPMTDYFSCRGLSGLIYKADPTKKMVNIFGMCIARVTEDLRIQDLQVFYDPNQLFTQLTEICPYAPFARLNVEASDIKPIINSNALFVKQQALDQRNGSSCTKKNVPRAGFSSIKSKSPSSLVCTIS</sequence>
<dbReference type="InterPro" id="IPR053218">
    <property type="entry name" value="Pathogen-related_defense"/>
</dbReference>
<evidence type="ECO:0008006" key="4">
    <source>
        <dbReference type="Google" id="ProtNLM"/>
    </source>
</evidence>
<dbReference type="Proteomes" id="UP000663829">
    <property type="component" value="Unassembled WGS sequence"/>
</dbReference>
<dbReference type="AlphaFoldDB" id="A0A815F7W5"/>
<accession>A0A815F7W5</accession>
<gene>
    <name evidence="1" type="ORF">GPM918_LOCUS29650</name>
    <name evidence="2" type="ORF">SRO942_LOCUS30236</name>
</gene>
<organism evidence="1 3">
    <name type="scientific">Didymodactylos carnosus</name>
    <dbReference type="NCBI Taxonomy" id="1234261"/>
    <lineage>
        <taxon>Eukaryota</taxon>
        <taxon>Metazoa</taxon>
        <taxon>Spiralia</taxon>
        <taxon>Gnathifera</taxon>
        <taxon>Rotifera</taxon>
        <taxon>Eurotatoria</taxon>
        <taxon>Bdelloidea</taxon>
        <taxon>Philodinida</taxon>
        <taxon>Philodinidae</taxon>
        <taxon>Didymodactylos</taxon>
    </lineage>
</organism>
<evidence type="ECO:0000313" key="3">
    <source>
        <dbReference type="Proteomes" id="UP000663829"/>
    </source>
</evidence>
<dbReference type="OrthoDB" id="65445at2759"/>
<evidence type="ECO:0000313" key="2">
    <source>
        <dbReference type="EMBL" id="CAF4173749.1"/>
    </source>
</evidence>
<keyword evidence="3" id="KW-1185">Reference proteome</keyword>
<comment type="caution">
    <text evidence="1">The sequence shown here is derived from an EMBL/GenBank/DDBJ whole genome shotgun (WGS) entry which is preliminary data.</text>
</comment>